<evidence type="ECO:0000313" key="12">
    <source>
        <dbReference type="Proteomes" id="UP000594260"/>
    </source>
</evidence>
<evidence type="ECO:0000256" key="9">
    <source>
        <dbReference type="SAM" id="MobiDB-lite"/>
    </source>
</evidence>
<organism evidence="11 12">
    <name type="scientific">Varroa destructor</name>
    <name type="common">Honeybee mite</name>
    <dbReference type="NCBI Taxonomy" id="109461"/>
    <lineage>
        <taxon>Eukaryota</taxon>
        <taxon>Metazoa</taxon>
        <taxon>Ecdysozoa</taxon>
        <taxon>Arthropoda</taxon>
        <taxon>Chelicerata</taxon>
        <taxon>Arachnida</taxon>
        <taxon>Acari</taxon>
        <taxon>Parasitiformes</taxon>
        <taxon>Mesostigmata</taxon>
        <taxon>Gamasina</taxon>
        <taxon>Dermanyssoidea</taxon>
        <taxon>Varroidae</taxon>
        <taxon>Varroa</taxon>
    </lineage>
</organism>
<name>A0A7M7K7N3_VARDE</name>
<dbReference type="InParanoid" id="A0A7M7K7N3"/>
<dbReference type="GO" id="GO:0008270">
    <property type="term" value="F:zinc ion binding"/>
    <property type="evidence" value="ECO:0007669"/>
    <property type="project" value="UniProtKB-KW"/>
</dbReference>
<dbReference type="SMART" id="SM00184">
    <property type="entry name" value="RING"/>
    <property type="match status" value="1"/>
</dbReference>
<dbReference type="OrthoDB" id="10014838at2759"/>
<keyword evidence="12" id="KW-1185">Reference proteome</keyword>
<accession>A0A7M7K7N3</accession>
<dbReference type="GO" id="GO:0061630">
    <property type="term" value="F:ubiquitin protein ligase activity"/>
    <property type="evidence" value="ECO:0007669"/>
    <property type="project" value="UniProtKB-EC"/>
</dbReference>
<sequence length="888" mass="92782">MGIHLSRQNGLADGEDINSSSVYRYPPKSGNYFASHFIMGGERFDASQPEAYLFGENSDLNFLASRPLPFPYPAPQPNEPTRPLRCLINIRKESLRFVRVKTGSGNNSEGSTKKNASSDDTCNGGPSPGTTGSGSTKYNIEFIFDTECRCAITVLYFCTEEVTPNGIVYCPRFPTMSSETYHYKRGCNQLFQQTSHVFDPSKYSDAELAFNNNYTMFLADIQRCERAVDGMGLGGGAGGVGAGAGGGSSPNGGASLSGFGNGIGGGGCDSGSAGEVFPVVIHCVAEEGEEPRQSHVLLAVVERASSAMMGSGADSGGGGSISQPTGSSYTLKPLKQKLFVDGLVYLLQEIYGIENKNNICSNSNIHNGCSQNNGCSHGLSHNDDGGSSIDGVGGLCDESDSEEESGGECVICMSEPRDTLILPCRHLCLCAACADSLRYQANNCPICRAPFRALLQIRAVRKMLLSSHPSAHLNNEHQLHQVGQDVPAGYESIPLLEALNGPMGGNQAMITSQIGQAGKHVRLHANSSSANPSHSPRSECHQQGGPGKRSNGSGSGSGGGAGGGGKIGKMHRNKSSSAGSLRHQQQQLQTHSPLRISEQMALVSNSARDGSGVNSIGQLEGTMTMLGTEENQPLARAETAPLPGRHRRHKDKLQGQLQQQGRGLGKSARPHTASHASATSLAMDNLSAESTSLLDGEDNGRVAGDGTLAGEGCDRGDFGVHSAFPPPGSPSPAAATVITVDQATDTSLDNRDLHGSREDARDMDMLFQRRKAFPDSGSCTVRAGSESEPAELELVEQVETGRVVAASTLAYDSSGTDLPTLAPGTPKSGSARSSADSFSSAGSGTRLLVNATTGSSTTSTGAGGHAAVTVVTIKQQQVRPTCGDTEEV</sequence>
<reference evidence="11" key="1">
    <citation type="submission" date="2021-01" db="UniProtKB">
        <authorList>
            <consortium name="EnsemblMetazoa"/>
        </authorList>
    </citation>
    <scope>IDENTIFICATION</scope>
</reference>
<evidence type="ECO:0000259" key="10">
    <source>
        <dbReference type="PROSITE" id="PS50089"/>
    </source>
</evidence>
<feature type="compositionally biased region" description="Polar residues" evidence="9">
    <location>
        <begin position="575"/>
        <end position="592"/>
    </location>
</feature>
<feature type="compositionally biased region" description="Polar residues" evidence="9">
    <location>
        <begin position="103"/>
        <end position="121"/>
    </location>
</feature>
<dbReference type="KEGG" id="vde:111251011"/>
<dbReference type="Pfam" id="PF13920">
    <property type="entry name" value="zf-C3HC4_3"/>
    <property type="match status" value="1"/>
</dbReference>
<dbReference type="Proteomes" id="UP000594260">
    <property type="component" value="Unplaced"/>
</dbReference>
<dbReference type="InterPro" id="IPR045194">
    <property type="entry name" value="MGRN1/RNF157-like"/>
</dbReference>
<keyword evidence="6" id="KW-0833">Ubl conjugation pathway</keyword>
<dbReference type="AlphaFoldDB" id="A0A7M7K7N3"/>
<proteinExistence type="predicted"/>
<feature type="region of interest" description="Disordered" evidence="9">
    <location>
        <begin position="814"/>
        <end position="842"/>
    </location>
</feature>
<keyword evidence="7" id="KW-0862">Zinc</keyword>
<dbReference type="PANTHER" id="PTHR22996:SF0">
    <property type="entry name" value="RE60872P-RELATED"/>
    <property type="match status" value="1"/>
</dbReference>
<protein>
    <recommendedName>
        <fullName evidence="2">RING-type E3 ubiquitin transferase</fullName>
        <ecNumber evidence="2">2.3.2.27</ecNumber>
    </recommendedName>
</protein>
<dbReference type="GeneID" id="111251011"/>
<dbReference type="PANTHER" id="PTHR22996">
    <property type="entry name" value="MAHOGUNIN"/>
    <property type="match status" value="1"/>
</dbReference>
<evidence type="ECO:0000256" key="8">
    <source>
        <dbReference type="PROSITE-ProRule" id="PRU00175"/>
    </source>
</evidence>
<dbReference type="FunCoup" id="A0A7M7K7N3">
    <property type="interactions" value="726"/>
</dbReference>
<dbReference type="GO" id="GO:0005737">
    <property type="term" value="C:cytoplasm"/>
    <property type="evidence" value="ECO:0007669"/>
    <property type="project" value="TreeGrafter"/>
</dbReference>
<comment type="catalytic activity">
    <reaction evidence="1">
        <text>S-ubiquitinyl-[E2 ubiquitin-conjugating enzyme]-L-cysteine + [acceptor protein]-L-lysine = [E2 ubiquitin-conjugating enzyme]-L-cysteine + N(6)-ubiquitinyl-[acceptor protein]-L-lysine.</text>
        <dbReference type="EC" id="2.3.2.27"/>
    </reaction>
</comment>
<keyword evidence="5 8" id="KW-0863">Zinc-finger</keyword>
<feature type="region of interest" description="Disordered" evidence="9">
    <location>
        <begin position="692"/>
        <end position="734"/>
    </location>
</feature>
<feature type="region of interest" description="Disordered" evidence="9">
    <location>
        <begin position="99"/>
        <end position="131"/>
    </location>
</feature>
<feature type="compositionally biased region" description="Low complexity" evidence="9">
    <location>
        <begin position="828"/>
        <end position="842"/>
    </location>
</feature>
<feature type="domain" description="RING-type" evidence="10">
    <location>
        <begin position="409"/>
        <end position="448"/>
    </location>
</feature>
<keyword evidence="3" id="KW-0808">Transferase</keyword>
<dbReference type="RefSeq" id="XP_022662876.1">
    <property type="nucleotide sequence ID" value="XM_022807141.1"/>
</dbReference>
<evidence type="ECO:0000256" key="7">
    <source>
        <dbReference type="ARBA" id="ARBA00022833"/>
    </source>
</evidence>
<evidence type="ECO:0000256" key="4">
    <source>
        <dbReference type="ARBA" id="ARBA00022723"/>
    </source>
</evidence>
<evidence type="ECO:0000256" key="1">
    <source>
        <dbReference type="ARBA" id="ARBA00000900"/>
    </source>
</evidence>
<evidence type="ECO:0000313" key="11">
    <source>
        <dbReference type="EnsemblMetazoa" id="XP_022662875"/>
    </source>
</evidence>
<feature type="compositionally biased region" description="Gly residues" evidence="9">
    <location>
        <begin position="553"/>
        <end position="567"/>
    </location>
</feature>
<evidence type="ECO:0000256" key="3">
    <source>
        <dbReference type="ARBA" id="ARBA00022679"/>
    </source>
</evidence>
<evidence type="ECO:0000256" key="2">
    <source>
        <dbReference type="ARBA" id="ARBA00012483"/>
    </source>
</evidence>
<evidence type="ECO:0000256" key="5">
    <source>
        <dbReference type="ARBA" id="ARBA00022771"/>
    </source>
</evidence>
<dbReference type="SUPFAM" id="SSF57850">
    <property type="entry name" value="RING/U-box"/>
    <property type="match status" value="1"/>
</dbReference>
<dbReference type="InterPro" id="IPR013083">
    <property type="entry name" value="Znf_RING/FYVE/PHD"/>
</dbReference>
<feature type="region of interest" description="Disordered" evidence="9">
    <location>
        <begin position="521"/>
        <end position="592"/>
    </location>
</feature>
<dbReference type="InterPro" id="IPR001841">
    <property type="entry name" value="Znf_RING"/>
</dbReference>
<dbReference type="Gene3D" id="3.30.40.10">
    <property type="entry name" value="Zinc/RING finger domain, C3HC4 (zinc finger)"/>
    <property type="match status" value="1"/>
</dbReference>
<dbReference type="RefSeq" id="XP_022662875.1">
    <property type="nucleotide sequence ID" value="XM_022807140.1"/>
</dbReference>
<dbReference type="EnsemblMetazoa" id="XM_022807141">
    <property type="protein sequence ID" value="XP_022662876"/>
    <property type="gene ID" value="LOC111251011"/>
</dbReference>
<dbReference type="FunFam" id="3.30.40.10:FF:000013">
    <property type="entry name" value="E3 ubiquitin-protein ligase MGRN1 isoform 1"/>
    <property type="match status" value="1"/>
</dbReference>
<keyword evidence="4" id="KW-0479">Metal-binding</keyword>
<feature type="compositionally biased region" description="Low complexity" evidence="9">
    <location>
        <begin position="524"/>
        <end position="535"/>
    </location>
</feature>
<dbReference type="CTD" id="32330"/>
<dbReference type="GO" id="GO:0016567">
    <property type="term" value="P:protein ubiquitination"/>
    <property type="evidence" value="ECO:0007669"/>
    <property type="project" value="TreeGrafter"/>
</dbReference>
<dbReference type="EC" id="2.3.2.27" evidence="2"/>
<dbReference type="EnsemblMetazoa" id="XM_022807140">
    <property type="protein sequence ID" value="XP_022662875"/>
    <property type="gene ID" value="LOC111251011"/>
</dbReference>
<dbReference type="PROSITE" id="PS50089">
    <property type="entry name" value="ZF_RING_2"/>
    <property type="match status" value="1"/>
</dbReference>
<feature type="region of interest" description="Disordered" evidence="9">
    <location>
        <begin position="640"/>
        <end position="678"/>
    </location>
</feature>
<evidence type="ECO:0000256" key="6">
    <source>
        <dbReference type="ARBA" id="ARBA00022786"/>
    </source>
</evidence>